<feature type="transmembrane region" description="Helical" evidence="1">
    <location>
        <begin position="144"/>
        <end position="167"/>
    </location>
</feature>
<reference evidence="2 3" key="1">
    <citation type="journal article" date="2019" name="Int. J. Syst. Evol. Microbiol.">
        <title>The Global Catalogue of Microorganisms (GCM) 10K type strain sequencing project: providing services to taxonomists for standard genome sequencing and annotation.</title>
        <authorList>
            <consortium name="The Broad Institute Genomics Platform"/>
            <consortium name="The Broad Institute Genome Sequencing Center for Infectious Disease"/>
            <person name="Wu L."/>
            <person name="Ma J."/>
        </authorList>
    </citation>
    <scope>NUCLEOTIDE SEQUENCE [LARGE SCALE GENOMIC DNA]</scope>
    <source>
        <strain evidence="2 3">JCM 13316</strain>
    </source>
</reference>
<keyword evidence="1" id="KW-0472">Membrane</keyword>
<protein>
    <recommendedName>
        <fullName evidence="4">DUF4190 domain-containing protein</fullName>
    </recommendedName>
</protein>
<accession>A0ABN2NU88</accession>
<proteinExistence type="predicted"/>
<feature type="transmembrane region" description="Helical" evidence="1">
    <location>
        <begin position="37"/>
        <end position="59"/>
    </location>
</feature>
<keyword evidence="1" id="KW-0812">Transmembrane</keyword>
<evidence type="ECO:0000256" key="1">
    <source>
        <dbReference type="SAM" id="Phobius"/>
    </source>
</evidence>
<dbReference type="Proteomes" id="UP001500784">
    <property type="component" value="Unassembled WGS sequence"/>
</dbReference>
<feature type="transmembrane region" description="Helical" evidence="1">
    <location>
        <begin position="65"/>
        <end position="82"/>
    </location>
</feature>
<dbReference type="RefSeq" id="WP_152228304.1">
    <property type="nucleotide sequence ID" value="NZ_BAAALV010000001.1"/>
</dbReference>
<feature type="transmembrane region" description="Helical" evidence="1">
    <location>
        <begin position="103"/>
        <end position="124"/>
    </location>
</feature>
<evidence type="ECO:0008006" key="4">
    <source>
        <dbReference type="Google" id="ProtNLM"/>
    </source>
</evidence>
<evidence type="ECO:0000313" key="2">
    <source>
        <dbReference type="EMBL" id="GAA1900823.1"/>
    </source>
</evidence>
<evidence type="ECO:0000313" key="3">
    <source>
        <dbReference type="Proteomes" id="UP001500784"/>
    </source>
</evidence>
<name>A0ABN2NU88_9MICC</name>
<keyword evidence="1" id="KW-1133">Transmembrane helix</keyword>
<gene>
    <name evidence="2" type="ORF">GCM10009688_00230</name>
</gene>
<organism evidence="2 3">
    <name type="scientific">Arthrobacter gandavensis</name>
    <dbReference type="NCBI Taxonomy" id="169960"/>
    <lineage>
        <taxon>Bacteria</taxon>
        <taxon>Bacillati</taxon>
        <taxon>Actinomycetota</taxon>
        <taxon>Actinomycetes</taxon>
        <taxon>Micrococcales</taxon>
        <taxon>Micrococcaceae</taxon>
        <taxon>Arthrobacter</taxon>
    </lineage>
</organism>
<keyword evidence="3" id="KW-1185">Reference proteome</keyword>
<dbReference type="EMBL" id="BAAALV010000001">
    <property type="protein sequence ID" value="GAA1900823.1"/>
    <property type="molecule type" value="Genomic_DNA"/>
</dbReference>
<comment type="caution">
    <text evidence="2">The sequence shown here is derived from an EMBL/GenBank/DDBJ whole genome shotgun (WGS) entry which is preliminary data.</text>
</comment>
<sequence length="186" mass="19240">MTRKPSRLDRAAERIMDLDSPAYGDERERSVFMESNAFGLTVGLYAGLLGAVISSVFGLFLLPTALLVLTGILPSLAALWYARRRGVNPEKLAESAGARSTMLGIVVFGTGTVLTFAAMAYPVFAGQPLLSPLQFNVTPGEGFLGGMAQGAVVGGMIGGAAAIIGGVSGYRRANRGRAGLEADSGV</sequence>